<protein>
    <submittedName>
        <fullName evidence="7">Uncharacterized protein</fullName>
    </submittedName>
</protein>
<evidence type="ECO:0000313" key="7">
    <source>
        <dbReference type="EMBL" id="EDO32238.1"/>
    </source>
</evidence>
<dbReference type="EMBL" id="DS469840">
    <property type="protein sequence ID" value="EDO32238.1"/>
    <property type="molecule type" value="Genomic_DNA"/>
</dbReference>
<evidence type="ECO:0000256" key="5">
    <source>
        <dbReference type="ARBA" id="ARBA00023242"/>
    </source>
</evidence>
<keyword evidence="4" id="KW-0804">Transcription</keyword>
<dbReference type="HOGENOM" id="CLU_410112_0_0_1"/>
<accession>A7SVN4</accession>
<dbReference type="Proteomes" id="UP000001593">
    <property type="component" value="Unassembled WGS sequence"/>
</dbReference>
<reference evidence="7 8" key="1">
    <citation type="journal article" date="2007" name="Science">
        <title>Sea anemone genome reveals ancestral eumetazoan gene repertoire and genomic organization.</title>
        <authorList>
            <person name="Putnam N.H."/>
            <person name="Srivastava M."/>
            <person name="Hellsten U."/>
            <person name="Dirks B."/>
            <person name="Chapman J."/>
            <person name="Salamov A."/>
            <person name="Terry A."/>
            <person name="Shapiro H."/>
            <person name="Lindquist E."/>
            <person name="Kapitonov V.V."/>
            <person name="Jurka J."/>
            <person name="Genikhovich G."/>
            <person name="Grigoriev I.V."/>
            <person name="Lucas S.M."/>
            <person name="Steele R.E."/>
            <person name="Finnerty J.R."/>
            <person name="Technau U."/>
            <person name="Martindale M.Q."/>
            <person name="Rokhsar D.S."/>
        </authorList>
    </citation>
    <scope>NUCLEOTIDE SEQUENCE [LARGE SCALE GENOMIC DNA]</scope>
    <source>
        <strain evidence="8">CH2 X CH6</strain>
    </source>
</reference>
<dbReference type="Gene3D" id="2.130.10.10">
    <property type="entry name" value="YVTN repeat-like/Quinoprotein amine dehydrogenase"/>
    <property type="match status" value="1"/>
</dbReference>
<feature type="compositionally biased region" description="Polar residues" evidence="6">
    <location>
        <begin position="560"/>
        <end position="578"/>
    </location>
</feature>
<keyword evidence="8" id="KW-1185">Reference proteome</keyword>
<dbReference type="PROSITE" id="PS00678">
    <property type="entry name" value="WD_REPEATS_1"/>
    <property type="match status" value="1"/>
</dbReference>
<comment type="subcellular location">
    <subcellularLocation>
        <location evidence="1">Nucleus</location>
    </subcellularLocation>
</comment>
<dbReference type="InterPro" id="IPR019775">
    <property type="entry name" value="WD40_repeat_CS"/>
</dbReference>
<evidence type="ECO:0000256" key="6">
    <source>
        <dbReference type="SAM" id="MobiDB-lite"/>
    </source>
</evidence>
<organism evidence="7 8">
    <name type="scientific">Nematostella vectensis</name>
    <name type="common">Starlet sea anemone</name>
    <dbReference type="NCBI Taxonomy" id="45351"/>
    <lineage>
        <taxon>Eukaryota</taxon>
        <taxon>Metazoa</taxon>
        <taxon>Cnidaria</taxon>
        <taxon>Anthozoa</taxon>
        <taxon>Hexacorallia</taxon>
        <taxon>Actiniaria</taxon>
        <taxon>Edwardsiidae</taxon>
        <taxon>Nematostella</taxon>
    </lineage>
</organism>
<feature type="region of interest" description="Disordered" evidence="6">
    <location>
        <begin position="520"/>
        <end position="586"/>
    </location>
</feature>
<dbReference type="GO" id="GO:0005634">
    <property type="term" value="C:nucleus"/>
    <property type="evidence" value="ECO:0007669"/>
    <property type="project" value="UniProtKB-SubCell"/>
</dbReference>
<dbReference type="InterPro" id="IPR052416">
    <property type="entry name" value="GTF3C_component"/>
</dbReference>
<dbReference type="OMA" id="ANIMSCE"/>
<keyword evidence="5" id="KW-0539">Nucleus</keyword>
<dbReference type="PANTHER" id="PTHR15052">
    <property type="entry name" value="RNA POLYMERASE III TRANSCRIPTION INITIATION FACTOR COMPLEX SUBUNIT"/>
    <property type="match status" value="1"/>
</dbReference>
<dbReference type="Gene3D" id="3.30.160.60">
    <property type="entry name" value="Classic Zinc Finger"/>
    <property type="match status" value="1"/>
</dbReference>
<dbReference type="InParanoid" id="A7SVN4"/>
<dbReference type="InterPro" id="IPR001680">
    <property type="entry name" value="WD40_rpt"/>
</dbReference>
<evidence type="ECO:0000313" key="8">
    <source>
        <dbReference type="Proteomes" id="UP000001593"/>
    </source>
</evidence>
<evidence type="ECO:0000256" key="2">
    <source>
        <dbReference type="ARBA" id="ARBA00022574"/>
    </source>
</evidence>
<feature type="compositionally biased region" description="Polar residues" evidence="6">
    <location>
        <begin position="526"/>
        <end position="544"/>
    </location>
</feature>
<dbReference type="InterPro" id="IPR036322">
    <property type="entry name" value="WD40_repeat_dom_sf"/>
</dbReference>
<dbReference type="SUPFAM" id="SSF101898">
    <property type="entry name" value="NHL repeat"/>
    <property type="match status" value="1"/>
</dbReference>
<dbReference type="SUPFAM" id="SSF50978">
    <property type="entry name" value="WD40 repeat-like"/>
    <property type="match status" value="1"/>
</dbReference>
<dbReference type="SMART" id="SM00320">
    <property type="entry name" value="WD40"/>
    <property type="match status" value="2"/>
</dbReference>
<sequence length="670" mass="74316">MAKVRAIAEKTVLQVSSKGKGRESYLDKFIKQLRPDIMTPELRITFRTELSETRKATCPNKDCGKSFNTYDGIRYHLANCGYDSLAYVCILCQHDSASLTNARRHISSVHTDVKFVKRGKSGTPRSRDPIPEYSPEATASLSFHIERAGKKQVSTEHQLAPLTGLSLEESGEFGDRTFYVGGPVWAMSWCPVPDKCNTADQYLLIAAHRSHDKDHKLNELYREKGLLQLWNMGKLDCKDARSGNDPHLSLSITHGYGPIWQASWCPVGAWQPPDTVTEKKVFMNARSSAELVPAPLGTTYNGTRGQAFCVDWSQGPRHGRVAAGFYDVLIECACHQGNPYFNAQYRRTICLWDLETESPLLRDSGEDGLSVRLSPYIYINAHAYAVRHVAWCETDSSYLVSGGCVDKLIKVWNLQDVRFPVHSSRKGQLLELTWPSNSPGFIFSEDKINSNKPGLRLATLSTQGLTSFCIDSGSAIWGFSVSPWMQLDVSVTAAGEVRLKKRNTRNGPFTVYSIDIEEKASADGPANQNSTKENQNGGTAAKASQANKTKTKGTQATTQVSQTSKIKAHASQSNQSAARSPCGVTDEESTRIATYAEALKSYRLVFKDENAFQFADEYRCERSAPRDPQFGKINLEAIHKVRWNPNKQAATWLATGGAAGLVRVHLVKRL</sequence>
<keyword evidence="2" id="KW-0853">WD repeat</keyword>
<dbReference type="PhylomeDB" id="A7SVN4"/>
<evidence type="ECO:0000256" key="1">
    <source>
        <dbReference type="ARBA" id="ARBA00004123"/>
    </source>
</evidence>
<name>A7SVN4_NEMVE</name>
<proteinExistence type="predicted"/>
<dbReference type="InterPro" id="IPR015943">
    <property type="entry name" value="WD40/YVTN_repeat-like_dom_sf"/>
</dbReference>
<dbReference type="STRING" id="45351.A7SVN4"/>
<dbReference type="GO" id="GO:0006383">
    <property type="term" value="P:transcription by RNA polymerase III"/>
    <property type="evidence" value="ECO:0000318"/>
    <property type="project" value="GO_Central"/>
</dbReference>
<keyword evidence="3" id="KW-0677">Repeat</keyword>
<gene>
    <name evidence="7" type="ORF">NEMVEDRAFT_v1g247663</name>
</gene>
<dbReference type="eggNOG" id="ENOG502RAA6">
    <property type="taxonomic scope" value="Eukaryota"/>
</dbReference>
<evidence type="ECO:0000256" key="4">
    <source>
        <dbReference type="ARBA" id="ARBA00023163"/>
    </source>
</evidence>
<dbReference type="PANTHER" id="PTHR15052:SF2">
    <property type="entry name" value="GENERAL TRANSCRIPTION FACTOR 3C POLYPEPTIDE 2"/>
    <property type="match status" value="1"/>
</dbReference>
<dbReference type="AlphaFoldDB" id="A7SVN4"/>
<feature type="compositionally biased region" description="Low complexity" evidence="6">
    <location>
        <begin position="545"/>
        <end position="559"/>
    </location>
</feature>
<evidence type="ECO:0000256" key="3">
    <source>
        <dbReference type="ARBA" id="ARBA00022737"/>
    </source>
</evidence>
<dbReference type="GO" id="GO:0000127">
    <property type="term" value="C:transcription factor TFIIIC complex"/>
    <property type="evidence" value="ECO:0000318"/>
    <property type="project" value="GO_Central"/>
</dbReference>